<dbReference type="RefSeq" id="WP_166189509.1">
    <property type="nucleotide sequence ID" value="NZ_CP049811.1"/>
</dbReference>
<dbReference type="KEGG" id="mon:G8E03_05425"/>
<keyword evidence="4" id="KW-1185">Reference proteome</keyword>
<dbReference type="GO" id="GO:0016740">
    <property type="term" value="F:transferase activity"/>
    <property type="evidence" value="ECO:0007669"/>
    <property type="project" value="UniProtKB-KW"/>
</dbReference>
<dbReference type="EC" id="1.14.-.-" evidence="1"/>
<name>A0A6G7VJS7_9RHOB</name>
<reference evidence="3 4" key="1">
    <citation type="submission" date="2020-03" db="EMBL/GenBank/DDBJ databases">
        <title>Complete genome sequence of Monaibacterium sp. ALG8 with diverse plasmids.</title>
        <authorList>
            <person name="Sun C."/>
        </authorList>
    </citation>
    <scope>NUCLEOTIDE SEQUENCE [LARGE SCALE GENOMIC DNA]</scope>
    <source>
        <strain evidence="3 4">ALG8</strain>
    </source>
</reference>
<dbReference type="EMBL" id="CP049811">
    <property type="protein sequence ID" value="QIK40254.1"/>
    <property type="molecule type" value="Genomic_DNA"/>
</dbReference>
<dbReference type="GO" id="GO:0016705">
    <property type="term" value="F:oxidoreductase activity, acting on paired donors, with incorporation or reduction of molecular oxygen"/>
    <property type="evidence" value="ECO:0007669"/>
    <property type="project" value="UniProtKB-UniRule"/>
</dbReference>
<dbReference type="SMART" id="SM00450">
    <property type="entry name" value="RHOD"/>
    <property type="match status" value="1"/>
</dbReference>
<dbReference type="AlphaFoldDB" id="A0A6G7VJS7"/>
<protein>
    <recommendedName>
        <fullName evidence="1">tRNA uridine(34) hydroxylase</fullName>
        <ecNumber evidence="1">1.14.-.-</ecNumber>
    </recommendedName>
    <alternativeName>
        <fullName evidence="1">tRNA hydroxylation protein O</fullName>
    </alternativeName>
</protein>
<keyword evidence="1" id="KW-0560">Oxidoreductase</keyword>
<feature type="domain" description="Rhodanese" evidence="2">
    <location>
        <begin position="126"/>
        <end position="220"/>
    </location>
</feature>
<dbReference type="InterPro" id="IPR036873">
    <property type="entry name" value="Rhodanese-like_dom_sf"/>
</dbReference>
<evidence type="ECO:0000313" key="3">
    <source>
        <dbReference type="EMBL" id="QIK40254.1"/>
    </source>
</evidence>
<keyword evidence="1" id="KW-0819">tRNA processing</keyword>
<dbReference type="HAMAP" id="MF_00469">
    <property type="entry name" value="TrhO"/>
    <property type="match status" value="1"/>
</dbReference>
<keyword evidence="3" id="KW-0808">Transferase</keyword>
<dbReference type="InterPro" id="IPR040503">
    <property type="entry name" value="TRHO_N"/>
</dbReference>
<dbReference type="SUPFAM" id="SSF52821">
    <property type="entry name" value="Rhodanese/Cell cycle control phosphatase"/>
    <property type="match status" value="1"/>
</dbReference>
<evidence type="ECO:0000259" key="2">
    <source>
        <dbReference type="PROSITE" id="PS50206"/>
    </source>
</evidence>
<dbReference type="Pfam" id="PF00581">
    <property type="entry name" value="Rhodanese"/>
    <property type="match status" value="1"/>
</dbReference>
<dbReference type="Pfam" id="PF17773">
    <property type="entry name" value="UPF0176_N"/>
    <property type="match status" value="1"/>
</dbReference>
<comment type="similarity">
    <text evidence="1">Belongs to the TrhO family.</text>
</comment>
<dbReference type="Gene3D" id="3.40.250.10">
    <property type="entry name" value="Rhodanese-like domain"/>
    <property type="match status" value="1"/>
</dbReference>
<dbReference type="PANTHER" id="PTHR43268">
    <property type="entry name" value="THIOSULFATE SULFURTRANSFERASE/RHODANESE-LIKE DOMAIN-CONTAINING PROTEIN 2"/>
    <property type="match status" value="1"/>
</dbReference>
<dbReference type="Proteomes" id="UP000500791">
    <property type="component" value="Chromosome"/>
</dbReference>
<accession>A0A6G7VJS7</accession>
<dbReference type="NCBIfam" id="NF001136">
    <property type="entry name" value="PRK00142.1-4"/>
    <property type="match status" value="1"/>
</dbReference>
<evidence type="ECO:0000256" key="1">
    <source>
        <dbReference type="HAMAP-Rule" id="MF_00469"/>
    </source>
</evidence>
<dbReference type="PROSITE" id="PS50206">
    <property type="entry name" value="RHODANESE_3"/>
    <property type="match status" value="1"/>
</dbReference>
<comment type="catalytic activity">
    <reaction evidence="1">
        <text>uridine(34) in tRNA + AH2 + O2 = 5-hydroxyuridine(34) in tRNA + A + H2O</text>
        <dbReference type="Rhea" id="RHEA:64224"/>
        <dbReference type="Rhea" id="RHEA-COMP:11727"/>
        <dbReference type="Rhea" id="RHEA-COMP:13381"/>
        <dbReference type="ChEBI" id="CHEBI:13193"/>
        <dbReference type="ChEBI" id="CHEBI:15377"/>
        <dbReference type="ChEBI" id="CHEBI:15379"/>
        <dbReference type="ChEBI" id="CHEBI:17499"/>
        <dbReference type="ChEBI" id="CHEBI:65315"/>
        <dbReference type="ChEBI" id="CHEBI:136877"/>
    </reaction>
</comment>
<comment type="function">
    <text evidence="1">Catalyzes oxygen-dependent 5-hydroxyuridine (ho5U) modification at position 34 in tRNAs.</text>
</comment>
<dbReference type="Gene3D" id="3.30.70.100">
    <property type="match status" value="1"/>
</dbReference>
<gene>
    <name evidence="1" type="primary">trhO</name>
    <name evidence="3" type="ORF">G8E03_05425</name>
</gene>
<organism evidence="3 4">
    <name type="scientific">Pontivivens nitratireducens</name>
    <dbReference type="NCBI Taxonomy" id="2758038"/>
    <lineage>
        <taxon>Bacteria</taxon>
        <taxon>Pseudomonadati</taxon>
        <taxon>Pseudomonadota</taxon>
        <taxon>Alphaproteobacteria</taxon>
        <taxon>Rhodobacterales</taxon>
        <taxon>Paracoccaceae</taxon>
        <taxon>Pontivivens</taxon>
    </lineage>
</organism>
<dbReference type="InterPro" id="IPR020936">
    <property type="entry name" value="TrhO"/>
</dbReference>
<proteinExistence type="inferred from homology"/>
<evidence type="ECO:0000313" key="4">
    <source>
        <dbReference type="Proteomes" id="UP000500791"/>
    </source>
</evidence>
<dbReference type="InterPro" id="IPR001763">
    <property type="entry name" value="Rhodanese-like_dom"/>
</dbReference>
<dbReference type="CDD" id="cd01518">
    <property type="entry name" value="RHOD_YceA"/>
    <property type="match status" value="1"/>
</dbReference>
<sequence length="310" mass="34488">MDTFKANKIAALYRFARIEHPELLRDRLDDTLSELGIRGILLVAAEGINGTLAGSEVSIDAAIAHLRAIPGCEGVQPKYSFSDVQPFRRLRVRLKQEIVTLGAGEVDPNAAVGRYVAPQDWNDLIADPDVVLIDTRNDYEVAVGSFEGALDPGTRSFGEFPDWWRRNAAQFEGKKVAMFCTGGIRCEKSTSWLIGQGVDEVYHLQGGILKYLEDMPQEQSTWQGECFVFDERVTVGHGLKPGPHVLCAGCRRPLAPDDLTRNGYERGVSCHHCIDERTPEDRARFRERQRQIDLAAARGEAHLTGQKPES</sequence>
<dbReference type="GO" id="GO:0006400">
    <property type="term" value="P:tRNA modification"/>
    <property type="evidence" value="ECO:0007669"/>
    <property type="project" value="UniProtKB-UniRule"/>
</dbReference>
<dbReference type="PANTHER" id="PTHR43268:SF3">
    <property type="entry name" value="RHODANESE-LIKE DOMAIN-CONTAINING PROTEIN 7-RELATED"/>
    <property type="match status" value="1"/>
</dbReference>